<dbReference type="Pfam" id="PF01370">
    <property type="entry name" value="Epimerase"/>
    <property type="match status" value="1"/>
</dbReference>
<dbReference type="InterPro" id="IPR036291">
    <property type="entry name" value="NAD(P)-bd_dom_sf"/>
</dbReference>
<evidence type="ECO:0000256" key="1">
    <source>
        <dbReference type="ARBA" id="ARBA00006464"/>
    </source>
</evidence>
<feature type="domain" description="NAD-dependent epimerase/dehydratase" evidence="4">
    <location>
        <begin position="3"/>
        <end position="112"/>
    </location>
</feature>
<dbReference type="PANTHER" id="PTHR30576">
    <property type="entry name" value="COLANIC BIOSYNTHESIS UDP-GLUCOSE LIPID CARRIER TRANSFERASE"/>
    <property type="match status" value="1"/>
</dbReference>
<sequence>MRIVVTGASGFIGKQLVPLLKARGCDLLLVGRKREILDNLFPGIATSSYSDFLKLANGFDCILHLAVLNNNQVADWDSFVRINADMPIEVCRKAKAAGIRTFVFISSTHALELNDKTSYAESKRLAVERLATVEGIGRWVLYLPAVVGDQLGGKLAVLNRFPTPFRRAALEVLKAFKPTVHVSQLADTLRNLEPLEGDGIRNMIVTAGQGENVVFSKAKRFVDLAFSLSIVALLWWAMIAIWVAIRLQSPGPGIFRQQRVGRNEEQFTCLKFRTMFASAPNVGTHEVPISAVTPIGHFLRRTKLDELPQVINILRNEMSLVGPRPCLPNQTDMILERRGQGVFAIKPGITGLAQVRGIDMSNPAGLAQCDREYLQLQSLGLDVKIIVETATGAGSGDKIRGSNITP</sequence>
<keyword evidence="6" id="KW-0808">Transferase</keyword>
<keyword evidence="3" id="KW-1133">Transmembrane helix</keyword>
<dbReference type="EMBL" id="ALJF01000009">
    <property type="protein sequence ID" value="EKF59379.1"/>
    <property type="molecule type" value="Genomic_DNA"/>
</dbReference>
<dbReference type="SUPFAM" id="SSF51735">
    <property type="entry name" value="NAD(P)-binding Rossmann-fold domains"/>
    <property type="match status" value="1"/>
</dbReference>
<dbReference type="GO" id="GO:0016780">
    <property type="term" value="F:phosphotransferase activity, for other substituted phosphate groups"/>
    <property type="evidence" value="ECO:0007669"/>
    <property type="project" value="TreeGrafter"/>
</dbReference>
<keyword evidence="2" id="KW-0270">Exopolysaccharide synthesis</keyword>
<gene>
    <name evidence="6" type="ORF">QWE_11291</name>
</gene>
<feature type="transmembrane region" description="Helical" evidence="3">
    <location>
        <begin position="224"/>
        <end position="245"/>
    </location>
</feature>
<evidence type="ECO:0000259" key="4">
    <source>
        <dbReference type="Pfam" id="PF01370"/>
    </source>
</evidence>
<dbReference type="Proteomes" id="UP000007123">
    <property type="component" value="Unassembled WGS sequence"/>
</dbReference>
<dbReference type="PANTHER" id="PTHR30576:SF10">
    <property type="entry name" value="SLL5057 PROTEIN"/>
    <property type="match status" value="1"/>
</dbReference>
<dbReference type="GO" id="GO:0000271">
    <property type="term" value="P:polysaccharide biosynthetic process"/>
    <property type="evidence" value="ECO:0007669"/>
    <property type="project" value="UniProtKB-KW"/>
</dbReference>
<evidence type="ECO:0000313" key="7">
    <source>
        <dbReference type="Proteomes" id="UP000007123"/>
    </source>
</evidence>
<proteinExistence type="inferred from homology"/>
<evidence type="ECO:0000256" key="2">
    <source>
        <dbReference type="ARBA" id="ARBA00023169"/>
    </source>
</evidence>
<comment type="caution">
    <text evidence="6">The sequence shown here is derived from an EMBL/GenBank/DDBJ whole genome shotgun (WGS) entry which is preliminary data.</text>
</comment>
<protein>
    <submittedName>
        <fullName evidence="6">Sugar transferase</fullName>
    </submittedName>
</protein>
<dbReference type="Pfam" id="PF02397">
    <property type="entry name" value="Bac_transf"/>
    <property type="match status" value="1"/>
</dbReference>
<dbReference type="Gene3D" id="3.40.50.720">
    <property type="entry name" value="NAD(P)-binding Rossmann-like Domain"/>
    <property type="match status" value="1"/>
</dbReference>
<reference evidence="6 7" key="1">
    <citation type="journal article" date="2012" name="J. Bacteriol.">
        <title>Draft Genome Sequence of Agrobacterium albertimagni Strain AOL15.</title>
        <authorList>
            <person name="Trimble W.L."/>
            <person name="Phung le T."/>
            <person name="Meyer F."/>
            <person name="Gilbert J.A."/>
            <person name="Silver S."/>
        </authorList>
    </citation>
    <scope>NUCLEOTIDE SEQUENCE [LARGE SCALE GENOMIC DNA]</scope>
    <source>
        <strain evidence="6 7">AOL15</strain>
    </source>
</reference>
<organism evidence="6 7">
    <name type="scientific">Agrobacterium albertimagni AOL15</name>
    <dbReference type="NCBI Taxonomy" id="1156935"/>
    <lineage>
        <taxon>Bacteria</taxon>
        <taxon>Pseudomonadati</taxon>
        <taxon>Pseudomonadota</taxon>
        <taxon>Alphaproteobacteria</taxon>
        <taxon>Hyphomicrobiales</taxon>
        <taxon>Rhizobiaceae</taxon>
        <taxon>Rhizobium/Agrobacterium group</taxon>
        <taxon>Agrobacterium</taxon>
    </lineage>
</organism>
<evidence type="ECO:0000259" key="5">
    <source>
        <dbReference type="Pfam" id="PF02397"/>
    </source>
</evidence>
<dbReference type="InterPro" id="IPR003362">
    <property type="entry name" value="Bact_transf"/>
</dbReference>
<feature type="domain" description="Bacterial sugar transferase" evidence="5">
    <location>
        <begin position="219"/>
        <end position="390"/>
    </location>
</feature>
<evidence type="ECO:0000256" key="3">
    <source>
        <dbReference type="SAM" id="Phobius"/>
    </source>
</evidence>
<keyword evidence="3" id="KW-0472">Membrane</keyword>
<evidence type="ECO:0000313" key="6">
    <source>
        <dbReference type="EMBL" id="EKF59379.1"/>
    </source>
</evidence>
<keyword evidence="7" id="KW-1185">Reference proteome</keyword>
<accession>K2Q6U6</accession>
<dbReference type="PATRIC" id="fig|1156935.5.peg.2284"/>
<dbReference type="STRING" id="1156935.QWE_11291"/>
<name>K2Q6U6_9HYPH</name>
<dbReference type="OrthoDB" id="9808602at2"/>
<dbReference type="InterPro" id="IPR001509">
    <property type="entry name" value="Epimerase_deHydtase"/>
</dbReference>
<keyword evidence="3" id="KW-0812">Transmembrane</keyword>
<comment type="similarity">
    <text evidence="1">Belongs to the bacterial sugar transferase family.</text>
</comment>
<dbReference type="eggNOG" id="COG2148">
    <property type="taxonomic scope" value="Bacteria"/>
</dbReference>
<dbReference type="AlphaFoldDB" id="K2Q6U6"/>
<dbReference type="RefSeq" id="WP_006726248.1">
    <property type="nucleotide sequence ID" value="NZ_ALJF01000009.1"/>
</dbReference>